<dbReference type="Pfam" id="PF26639">
    <property type="entry name" value="Het-6_barrel"/>
    <property type="match status" value="1"/>
</dbReference>
<sequence length="637" mass="72057">MANNFRYEPLVGSYSTRVITLLPSASREDRVEVSLEEVDLGSSPSYEALSYAWGDPSQKVALQCHGKDLYVTPNCESALRHLRKDSSVRTLWVDAICIDQSSIDDRNQQVRIMGDIYSKASLVLIWLGPAVPVNSAFFGFLNEFENLRSVDQETQTLLSTELYQALQTSVLLESFKALFQRSWFQRIWTLQEVALAKDSLVICGDSKISWSILVYAVDQLRAAENSIGVYGDFSVFDSAISAHHVMVQSLLPGPQIRSAVNPNPDRPVTRILVMSLRRRATEPKDHIFGLYSILQRLDANLPPPDYERSIDQIFTEAARLAIEKDNSLWILDFVDGIEEKQHWPSWVPTWIDMLIPGPIEVNAFSPGAAGDSRPRYTFSEDSRRLTLRGKIVDRIMIKAGRSPCFGDRYQLDREDRLIFDLQERENSVKAFQEWIICFRAFKMMAQNTLANRYGDDSQHVIAFIRVLLQDFTVVPDSLRNIPELLRGFSNWQLYLSATNPGSSMPMPLLMARLKPPSYDPSSLPEWLSDLTNTNEWNIYEAIQQDPSAALFHNHVALGTRAKLFFVTENGYYGTASATIECNDYVVLVSGLQVPLIVRPTEGKAGHYKLFGPAFVNGMMSGELWPETEEDLVDLTIV</sequence>
<proteinExistence type="predicted"/>
<reference evidence="2 3" key="1">
    <citation type="submission" date="2016-05" db="EMBL/GenBank/DDBJ databases">
        <title>Comparative analysis of secretome profiles of manganese(II)-oxidizing ascomycete fungi.</title>
        <authorList>
            <consortium name="DOE Joint Genome Institute"/>
            <person name="Zeiner C.A."/>
            <person name="Purvine S.O."/>
            <person name="Zink E.M."/>
            <person name="Wu S."/>
            <person name="Pasa-Tolic L."/>
            <person name="Chaput D.L."/>
            <person name="Haridas S."/>
            <person name="Grigoriev I.V."/>
            <person name="Santelli C.M."/>
            <person name="Hansel C.M."/>
        </authorList>
    </citation>
    <scope>NUCLEOTIDE SEQUENCE [LARGE SCALE GENOMIC DNA]</scope>
    <source>
        <strain evidence="2 3">SRC1lrK2f</strain>
    </source>
</reference>
<dbReference type="GeneID" id="29115564"/>
<dbReference type="Pfam" id="PF06985">
    <property type="entry name" value="HET"/>
    <property type="match status" value="1"/>
</dbReference>
<organism evidence="2 3">
    <name type="scientific">Alternaria alternata</name>
    <name type="common">Alternaria rot fungus</name>
    <name type="synonym">Torula alternata</name>
    <dbReference type="NCBI Taxonomy" id="5599"/>
    <lineage>
        <taxon>Eukaryota</taxon>
        <taxon>Fungi</taxon>
        <taxon>Dikarya</taxon>
        <taxon>Ascomycota</taxon>
        <taxon>Pezizomycotina</taxon>
        <taxon>Dothideomycetes</taxon>
        <taxon>Pleosporomycetidae</taxon>
        <taxon>Pleosporales</taxon>
        <taxon>Pleosporineae</taxon>
        <taxon>Pleosporaceae</taxon>
        <taxon>Alternaria</taxon>
        <taxon>Alternaria sect. Alternaria</taxon>
        <taxon>Alternaria alternata complex</taxon>
    </lineage>
</organism>
<feature type="domain" description="Heterokaryon incompatibility" evidence="1">
    <location>
        <begin position="46"/>
        <end position="192"/>
    </location>
</feature>
<dbReference type="InterPro" id="IPR010730">
    <property type="entry name" value="HET"/>
</dbReference>
<dbReference type="PANTHER" id="PTHR24148:SF79">
    <property type="entry name" value="HETEROKARYON INCOMPATIBILITY DOMAIN-CONTAINING PROTEIN"/>
    <property type="match status" value="1"/>
</dbReference>
<evidence type="ECO:0000313" key="3">
    <source>
        <dbReference type="Proteomes" id="UP000077248"/>
    </source>
</evidence>
<dbReference type="AlphaFoldDB" id="A0A177D9A5"/>
<protein>
    <submittedName>
        <fullName evidence="2">HET-domain-containing protein</fullName>
    </submittedName>
</protein>
<evidence type="ECO:0000259" key="1">
    <source>
        <dbReference type="Pfam" id="PF06985"/>
    </source>
</evidence>
<dbReference type="Proteomes" id="UP000077248">
    <property type="component" value="Unassembled WGS sequence"/>
</dbReference>
<keyword evidence="3" id="KW-1185">Reference proteome</keyword>
<evidence type="ECO:0000313" key="2">
    <source>
        <dbReference type="EMBL" id="OAG15760.1"/>
    </source>
</evidence>
<dbReference type="RefSeq" id="XP_018381181.1">
    <property type="nucleotide sequence ID" value="XM_018529970.1"/>
</dbReference>
<dbReference type="STRING" id="5599.A0A177D9A5"/>
<name>A0A177D9A5_ALTAL</name>
<accession>A0A177D9A5</accession>
<dbReference type="EMBL" id="KV441492">
    <property type="protein sequence ID" value="OAG15760.1"/>
    <property type="molecule type" value="Genomic_DNA"/>
</dbReference>
<dbReference type="InterPro" id="IPR052895">
    <property type="entry name" value="HetReg/Transcr_Mod"/>
</dbReference>
<dbReference type="PANTHER" id="PTHR24148">
    <property type="entry name" value="ANKYRIN REPEAT DOMAIN-CONTAINING PROTEIN 39 HOMOLOG-RELATED"/>
    <property type="match status" value="1"/>
</dbReference>
<dbReference type="KEGG" id="aalt:CC77DRAFT_1098912"/>
<dbReference type="VEuPathDB" id="FungiDB:CC77DRAFT_1098912"/>
<dbReference type="OMA" id="PWMTDAS"/>
<gene>
    <name evidence="2" type="ORF">CC77DRAFT_1098912</name>
</gene>